<dbReference type="PROSITE" id="PS00018">
    <property type="entry name" value="EF_HAND_1"/>
    <property type="match status" value="1"/>
</dbReference>
<feature type="domain" description="EF-hand" evidence="2">
    <location>
        <begin position="256"/>
        <end position="291"/>
    </location>
</feature>
<dbReference type="AlphaFoldDB" id="A0A9W6TEE4"/>
<dbReference type="Proteomes" id="UP001165083">
    <property type="component" value="Unassembled WGS sequence"/>
</dbReference>
<organism evidence="3 4">
    <name type="scientific">Phytophthora lilii</name>
    <dbReference type="NCBI Taxonomy" id="2077276"/>
    <lineage>
        <taxon>Eukaryota</taxon>
        <taxon>Sar</taxon>
        <taxon>Stramenopiles</taxon>
        <taxon>Oomycota</taxon>
        <taxon>Peronosporomycetes</taxon>
        <taxon>Peronosporales</taxon>
        <taxon>Peronosporaceae</taxon>
        <taxon>Phytophthora</taxon>
    </lineage>
</organism>
<name>A0A9W6TEE4_9STRA</name>
<dbReference type="InterPro" id="IPR018247">
    <property type="entry name" value="EF_Hand_1_Ca_BS"/>
</dbReference>
<evidence type="ECO:0000256" key="1">
    <source>
        <dbReference type="ARBA" id="ARBA00022837"/>
    </source>
</evidence>
<evidence type="ECO:0000313" key="3">
    <source>
        <dbReference type="EMBL" id="GMF10897.1"/>
    </source>
</evidence>
<keyword evidence="1" id="KW-0106">Calcium</keyword>
<proteinExistence type="predicted"/>
<gene>
    <name evidence="3" type="ORF">Plil01_000165600</name>
</gene>
<dbReference type="SUPFAM" id="SSF47473">
    <property type="entry name" value="EF-hand"/>
    <property type="match status" value="1"/>
</dbReference>
<comment type="caution">
    <text evidence="3">The sequence shown here is derived from an EMBL/GenBank/DDBJ whole genome shotgun (WGS) entry which is preliminary data.</text>
</comment>
<dbReference type="GO" id="GO:0005509">
    <property type="term" value="F:calcium ion binding"/>
    <property type="evidence" value="ECO:0007669"/>
    <property type="project" value="InterPro"/>
</dbReference>
<dbReference type="Gene3D" id="1.10.238.10">
    <property type="entry name" value="EF-hand"/>
    <property type="match status" value="1"/>
</dbReference>
<evidence type="ECO:0000313" key="4">
    <source>
        <dbReference type="Proteomes" id="UP001165083"/>
    </source>
</evidence>
<dbReference type="InterPro" id="IPR002048">
    <property type="entry name" value="EF_hand_dom"/>
</dbReference>
<evidence type="ECO:0000259" key="2">
    <source>
        <dbReference type="PROSITE" id="PS50222"/>
    </source>
</evidence>
<accession>A0A9W6TEE4</accession>
<dbReference type="OrthoDB" id="123108at2759"/>
<sequence>MLRAALSEGCGDFGRDPLDAHRPIGLRSINRLPVNERLQNFRAQLRLEMLQEDAQTDTVVPLRIVATGCAYLLRYQVASTGAEVSVLNRAGVVTSWITTADGFHIQLGKFLSSTTSSDDQHETVMREMEASKAEILALLGMLDLLDLLDMVRALGGTSAGVYFGGERIYHAAGEKNSYVFTFDARTGYPLAITQAQSATPEDNPSGASDTRVALQFSIDDYVRHDGSTIQAPMGIKSDVELLVDTAVACFYEWTATGRQQLEQIFALLDRDDDGSVSGHDVATQLLDAGHTNERADSIATEMTRLLCDSDNPSEEVTFLPFVGFWIMLLADDVRVSDPANETRVVPALQQLFLSASE</sequence>
<reference evidence="3" key="1">
    <citation type="submission" date="2023-04" db="EMBL/GenBank/DDBJ databases">
        <title>Phytophthora lilii NBRC 32176.</title>
        <authorList>
            <person name="Ichikawa N."/>
            <person name="Sato H."/>
            <person name="Tonouchi N."/>
        </authorList>
    </citation>
    <scope>NUCLEOTIDE SEQUENCE</scope>
    <source>
        <strain evidence="3">NBRC 32176</strain>
    </source>
</reference>
<dbReference type="InterPro" id="IPR011992">
    <property type="entry name" value="EF-hand-dom_pair"/>
</dbReference>
<protein>
    <submittedName>
        <fullName evidence="3">Unnamed protein product</fullName>
    </submittedName>
</protein>
<dbReference type="EMBL" id="BSXW01000056">
    <property type="protein sequence ID" value="GMF10897.1"/>
    <property type="molecule type" value="Genomic_DNA"/>
</dbReference>
<dbReference type="PROSITE" id="PS50222">
    <property type="entry name" value="EF_HAND_2"/>
    <property type="match status" value="1"/>
</dbReference>
<keyword evidence="4" id="KW-1185">Reference proteome</keyword>